<dbReference type="EMBL" id="AQPH01000042">
    <property type="protein sequence ID" value="EPY01374.1"/>
    <property type="molecule type" value="Genomic_DNA"/>
</dbReference>
<dbReference type="RefSeq" id="WP_021132567.1">
    <property type="nucleotide sequence ID" value="NZ_AQPH01000042.1"/>
</dbReference>
<protein>
    <submittedName>
        <fullName evidence="2">Phage baseplate assembly protein V</fullName>
    </submittedName>
</protein>
<comment type="caution">
    <text evidence="2">The sequence shown here is derived from an EMBL/GenBank/DDBJ whole genome shotgun (WGS) entry which is preliminary data.</text>
</comment>
<sequence>MDLSRLTRRVGNMLIAAAVVRDAIVGGCHRGQLSGRAGEGKGGIRILTPFGLAVRIVPGEDAETVLLAVEPNLRYALPPHDPRYQPDDLQPGESCLYNADDPDGGCRIHLKRGGVIAITCKDAIVKADNIARLEGGQVEIHAKSRLAMDCGGNGVVWTPDTRTDYVTGSTGTAKPIHPPEVPKDG</sequence>
<dbReference type="Proteomes" id="UP000015350">
    <property type="component" value="Unassembled WGS sequence"/>
</dbReference>
<evidence type="ECO:0000313" key="3">
    <source>
        <dbReference type="Proteomes" id="UP000015350"/>
    </source>
</evidence>
<dbReference type="OrthoDB" id="7364815at2"/>
<gene>
    <name evidence="2" type="ORF">K678_11271</name>
</gene>
<dbReference type="PATRIC" id="fig|1316936.3.peg.2248"/>
<accession>S9S9J7</accession>
<evidence type="ECO:0000313" key="2">
    <source>
        <dbReference type="EMBL" id="EPY01374.1"/>
    </source>
</evidence>
<organism evidence="2 3">
    <name type="scientific">Magnetospirillum fulvum MGU-K5</name>
    <dbReference type="NCBI Taxonomy" id="1316936"/>
    <lineage>
        <taxon>Bacteria</taxon>
        <taxon>Pseudomonadati</taxon>
        <taxon>Pseudomonadota</taxon>
        <taxon>Alphaproteobacteria</taxon>
        <taxon>Rhodospirillales</taxon>
        <taxon>Rhodospirillaceae</taxon>
        <taxon>Magnetospirillum</taxon>
    </lineage>
</organism>
<reference evidence="2 3" key="1">
    <citation type="submission" date="2013-04" db="EMBL/GenBank/DDBJ databases">
        <authorList>
            <person name="Kuznetsov B."/>
            <person name="Ivanovsky R."/>
        </authorList>
    </citation>
    <scope>NUCLEOTIDE SEQUENCE [LARGE SCALE GENOMIC DNA]</scope>
    <source>
        <strain evidence="2 3">MGU-K5</strain>
    </source>
</reference>
<evidence type="ECO:0000256" key="1">
    <source>
        <dbReference type="SAM" id="MobiDB-lite"/>
    </source>
</evidence>
<feature type="region of interest" description="Disordered" evidence="1">
    <location>
        <begin position="166"/>
        <end position="185"/>
    </location>
</feature>
<dbReference type="STRING" id="1316936.K678_11271"/>
<dbReference type="AlphaFoldDB" id="S9S9J7"/>
<name>S9S9J7_MAGFU</name>
<proteinExistence type="predicted"/>